<protein>
    <submittedName>
        <fullName evidence="1">Uncharacterized protein</fullName>
    </submittedName>
</protein>
<dbReference type="Proteomes" id="UP001219525">
    <property type="component" value="Unassembled WGS sequence"/>
</dbReference>
<proteinExistence type="predicted"/>
<keyword evidence="2" id="KW-1185">Reference proteome</keyword>
<sequence>MPVSIALTDHRIVSKDFDPVNAVTPPQILEGACPDRYKQADTILQYSIGGWTQAGGRGAKFKIDPNGCGFVNTVLSAYTGSYALVLRPDDVWLTVISQFSLYVNANPELLRDHIDFVPQTGERRPLAIVDPNSPPLSTQMGELMQRNLLDHPALREWILPNFSTSTPNDSAVVSLLWMAPTVKKVSLPGTETRCRGIPRITLEGLRTDWELILHKLEKLKEYGIPAIAWYHLLHPVVSQITDAFYNPNDNAPIREFWSRVVHGVGFGGRDPNLSGWITAFCFFSCDGQWHIPQLRTTRVGKRDPATLPSRLFWSAYASLEETSFNMTIADVKYPHIYIHDLPAGYAEVNVTANHGGIAAPCVLVAGLTGVGYSSSRDPRRSSTGRNDTVRPVVAWWMFSKLAQAQPLQSHEHEPDIVLPLVLTTVLPQCGDGPALDDGNPVPPPFVLAESA</sequence>
<evidence type="ECO:0000313" key="2">
    <source>
        <dbReference type="Proteomes" id="UP001219525"/>
    </source>
</evidence>
<dbReference type="InterPro" id="IPR025533">
    <property type="entry name" value="DUF4419"/>
</dbReference>
<organism evidence="1 2">
    <name type="scientific">Mycena pura</name>
    <dbReference type="NCBI Taxonomy" id="153505"/>
    <lineage>
        <taxon>Eukaryota</taxon>
        <taxon>Fungi</taxon>
        <taxon>Dikarya</taxon>
        <taxon>Basidiomycota</taxon>
        <taxon>Agaricomycotina</taxon>
        <taxon>Agaricomycetes</taxon>
        <taxon>Agaricomycetidae</taxon>
        <taxon>Agaricales</taxon>
        <taxon>Marasmiineae</taxon>
        <taxon>Mycenaceae</taxon>
        <taxon>Mycena</taxon>
    </lineage>
</organism>
<reference evidence="1" key="1">
    <citation type="submission" date="2023-03" db="EMBL/GenBank/DDBJ databases">
        <title>Massive genome expansion in bonnet fungi (Mycena s.s.) driven by repeated elements and novel gene families across ecological guilds.</title>
        <authorList>
            <consortium name="Lawrence Berkeley National Laboratory"/>
            <person name="Harder C.B."/>
            <person name="Miyauchi S."/>
            <person name="Viragh M."/>
            <person name="Kuo A."/>
            <person name="Thoen E."/>
            <person name="Andreopoulos B."/>
            <person name="Lu D."/>
            <person name="Skrede I."/>
            <person name="Drula E."/>
            <person name="Henrissat B."/>
            <person name="Morin E."/>
            <person name="Kohler A."/>
            <person name="Barry K."/>
            <person name="LaButti K."/>
            <person name="Morin E."/>
            <person name="Salamov A."/>
            <person name="Lipzen A."/>
            <person name="Mereny Z."/>
            <person name="Hegedus B."/>
            <person name="Baldrian P."/>
            <person name="Stursova M."/>
            <person name="Weitz H."/>
            <person name="Taylor A."/>
            <person name="Grigoriev I.V."/>
            <person name="Nagy L.G."/>
            <person name="Martin F."/>
            <person name="Kauserud H."/>
        </authorList>
    </citation>
    <scope>NUCLEOTIDE SEQUENCE</scope>
    <source>
        <strain evidence="1">9144</strain>
    </source>
</reference>
<evidence type="ECO:0000313" key="1">
    <source>
        <dbReference type="EMBL" id="KAJ7206406.1"/>
    </source>
</evidence>
<dbReference type="PANTHER" id="PTHR31252:SF11">
    <property type="entry name" value="DUF4419 DOMAIN-CONTAINING PROTEIN"/>
    <property type="match status" value="1"/>
</dbReference>
<name>A0AAD6V8Z0_9AGAR</name>
<dbReference type="Pfam" id="PF14388">
    <property type="entry name" value="DUF4419"/>
    <property type="match status" value="1"/>
</dbReference>
<dbReference type="EMBL" id="JARJCW010000040">
    <property type="protein sequence ID" value="KAJ7206406.1"/>
    <property type="molecule type" value="Genomic_DNA"/>
</dbReference>
<gene>
    <name evidence="1" type="ORF">GGX14DRAFT_457715</name>
</gene>
<comment type="caution">
    <text evidence="1">The sequence shown here is derived from an EMBL/GenBank/DDBJ whole genome shotgun (WGS) entry which is preliminary data.</text>
</comment>
<dbReference type="AlphaFoldDB" id="A0AAD6V8Z0"/>
<accession>A0AAD6V8Z0</accession>
<dbReference type="PANTHER" id="PTHR31252">
    <property type="entry name" value="DUF4419 DOMAIN-CONTAINING PROTEIN"/>
    <property type="match status" value="1"/>
</dbReference>